<evidence type="ECO:0000259" key="2">
    <source>
        <dbReference type="Pfam" id="PF07727"/>
    </source>
</evidence>
<gene>
    <name evidence="3" type="ORF">Tci_029430</name>
</gene>
<feature type="region of interest" description="Disordered" evidence="1">
    <location>
        <begin position="439"/>
        <end position="488"/>
    </location>
</feature>
<dbReference type="InterPro" id="IPR013103">
    <property type="entry name" value="RVT_2"/>
</dbReference>
<dbReference type="SUPFAM" id="SSF56672">
    <property type="entry name" value="DNA/RNA polymerases"/>
    <property type="match status" value="1"/>
</dbReference>
<feature type="region of interest" description="Disordered" evidence="1">
    <location>
        <begin position="297"/>
        <end position="325"/>
    </location>
</feature>
<dbReference type="Pfam" id="PF07727">
    <property type="entry name" value="RVT_2"/>
    <property type="match status" value="1"/>
</dbReference>
<feature type="compositionally biased region" description="Low complexity" evidence="1">
    <location>
        <begin position="297"/>
        <end position="311"/>
    </location>
</feature>
<sequence>MAALRYRDEHNKVGYLLKSIGSDDYHQIIDFLKASHIRYALTHNPIIFDSLVKQFWSTNMLRSPELGPLAIQATIDTTPYTITEDLVRSQLQLADDGGIDDLPIAKIYSGMDNLGYVTEGKLTFFKNKFSPQRRLLVHTILHCLSTKSGSWDQFGSPLAVALICLSNGRQFNWSSYIFKGMINLWEALSICLHQGPLKLPHAGQTSGGAEDLITLTALSSVVSTLVQKVKALEVKLKTTKRKMVMSDSDQEEGGKQDMDLDALLALANAAVTVDSNIPPGGASNNHVSSISVPADVSTSATVPTGSTSVPVDVPPSAAPTGVSNKGKTLMVDEDITVKERTFKQMQKDRLSEQAAKRLHDEEQAQVDRQIAELQRKRQQEVLDSAMYYTEADWIHIMAQVEANASLSKTLLGNDVSEDNFPARMAALIKRKKQALAEKLSTGSVLEEPSPKRQKSTEASILSVPEVPQSPVVSSPKSSGTRRKSLGRKRLTKPKSKLIELDLDADDQTFIKVVSNEDSEDEAPLLWSALVGWEILHMVDRQDLVKLYGLVVKYCENHPIARAGLILWGDLHVLFDSHEGVKLMERMLKHKLEIDKDVVGNDMTTAEQLIQVFNSPMLHLLRVEMVINSPWIMPILGTKELASPEKMAPGSSTDAYTKTSVANNTSGLVPQRQKASDYDNPDPVPQTQDVYSSADADSTSVPSTHTNMHAEENNIDQAEEGEHVPDDEFTNPFCTPEELHQFDKLQVWELVDKPFGKTVIKLKWLWKNKKDEDQTVIRNKARLVAKGYAQEEGIDFEESFTLVARLEVVRIFIAYTTHKSFLIYQMDVKTTFLNGPLKEEVYVAQPDGFVDPDHPEKVYRLRKALYGLKQAPGACRFEMSLMGEIKLFLRLQIHQSPSGIFINQDKYTLEILHKHGMDKGQSIGTPMATKPKLDADLSGNPVDQTVYCSKIGSLMYLTSGRPDIVQAGSSFELTAFSDADHAGSEAEYVVLSASCAQVMWMRTQLQDYGFNYNKIMLYCDSQSAIPISCNPIQHSCNKHIHTRYHFIKEHVENASMFTKALPEDRFKYLVRRIGMRCLTPAELEVLAKESA</sequence>
<evidence type="ECO:0000256" key="1">
    <source>
        <dbReference type="SAM" id="MobiDB-lite"/>
    </source>
</evidence>
<feature type="compositionally biased region" description="Polar residues" evidence="1">
    <location>
        <begin position="684"/>
        <end position="705"/>
    </location>
</feature>
<proteinExistence type="predicted"/>
<dbReference type="PANTHER" id="PTHR11439">
    <property type="entry name" value="GAG-POL-RELATED RETROTRANSPOSON"/>
    <property type="match status" value="1"/>
</dbReference>
<dbReference type="EMBL" id="BKCJ010003833">
    <property type="protein sequence ID" value="GEU57452.1"/>
    <property type="molecule type" value="Genomic_DNA"/>
</dbReference>
<name>A0A6L2LA07_TANCI</name>
<organism evidence="3">
    <name type="scientific">Tanacetum cinerariifolium</name>
    <name type="common">Dalmatian daisy</name>
    <name type="synonym">Chrysanthemum cinerariifolium</name>
    <dbReference type="NCBI Taxonomy" id="118510"/>
    <lineage>
        <taxon>Eukaryota</taxon>
        <taxon>Viridiplantae</taxon>
        <taxon>Streptophyta</taxon>
        <taxon>Embryophyta</taxon>
        <taxon>Tracheophyta</taxon>
        <taxon>Spermatophyta</taxon>
        <taxon>Magnoliopsida</taxon>
        <taxon>eudicotyledons</taxon>
        <taxon>Gunneridae</taxon>
        <taxon>Pentapetalae</taxon>
        <taxon>asterids</taxon>
        <taxon>campanulids</taxon>
        <taxon>Asterales</taxon>
        <taxon>Asteraceae</taxon>
        <taxon>Asteroideae</taxon>
        <taxon>Anthemideae</taxon>
        <taxon>Anthemidinae</taxon>
        <taxon>Tanacetum</taxon>
    </lineage>
</organism>
<feature type="domain" description="Reverse transcriptase Ty1/copia-type" evidence="2">
    <location>
        <begin position="745"/>
        <end position="872"/>
    </location>
</feature>
<accession>A0A6L2LA07</accession>
<feature type="region of interest" description="Disordered" evidence="1">
    <location>
        <begin position="662"/>
        <end position="705"/>
    </location>
</feature>
<dbReference type="PANTHER" id="PTHR11439:SF495">
    <property type="entry name" value="REVERSE TRANSCRIPTASE, RNA-DEPENDENT DNA POLYMERASE-RELATED"/>
    <property type="match status" value="1"/>
</dbReference>
<comment type="caution">
    <text evidence="3">The sequence shown here is derived from an EMBL/GenBank/DDBJ whole genome shotgun (WGS) entry which is preliminary data.</text>
</comment>
<protein>
    <submittedName>
        <fullName evidence="3">Retrovirus-related Pol polyprotein from transposon TNT 1-94</fullName>
    </submittedName>
</protein>
<reference evidence="3" key="1">
    <citation type="journal article" date="2019" name="Sci. Rep.">
        <title>Draft genome of Tanacetum cinerariifolium, the natural source of mosquito coil.</title>
        <authorList>
            <person name="Yamashiro T."/>
            <person name="Shiraishi A."/>
            <person name="Satake H."/>
            <person name="Nakayama K."/>
        </authorList>
    </citation>
    <scope>NUCLEOTIDE SEQUENCE</scope>
</reference>
<feature type="compositionally biased region" description="Low complexity" evidence="1">
    <location>
        <begin position="462"/>
        <end position="478"/>
    </location>
</feature>
<feature type="compositionally biased region" description="Basic residues" evidence="1">
    <location>
        <begin position="479"/>
        <end position="488"/>
    </location>
</feature>
<dbReference type="AlphaFoldDB" id="A0A6L2LA07"/>
<dbReference type="CDD" id="cd09272">
    <property type="entry name" value="RNase_HI_RT_Ty1"/>
    <property type="match status" value="1"/>
</dbReference>
<evidence type="ECO:0000313" key="3">
    <source>
        <dbReference type="EMBL" id="GEU57452.1"/>
    </source>
</evidence>
<dbReference type="InterPro" id="IPR043502">
    <property type="entry name" value="DNA/RNA_pol_sf"/>
</dbReference>